<evidence type="ECO:0000313" key="2">
    <source>
        <dbReference type="Proteomes" id="UP000001882"/>
    </source>
</evidence>
<reference evidence="1 2" key="1">
    <citation type="journal article" date="2007" name="Appl. Environ. Microbiol.">
        <title>Isolation of key methanogens for global methane emission from rice paddy fields: a novel isolate affiliated with the clone cluster rice cluster I.</title>
        <authorList>
            <person name="Sakai S."/>
            <person name="Imachi H."/>
            <person name="Sekiguchi Y."/>
            <person name="Ohashi A."/>
            <person name="Harada H."/>
            <person name="Kamagata Y."/>
        </authorList>
    </citation>
    <scope>NUCLEOTIDE SEQUENCE [LARGE SCALE GENOMIC DNA]</scope>
    <source>
        <strain evidence="2">DSM 17711 / JCM 13418 / NBRC 101707 / SANAE</strain>
    </source>
</reference>
<protein>
    <submittedName>
        <fullName evidence="1">Uncharacterized protein</fullName>
    </submittedName>
</protein>
<dbReference type="AlphaFoldDB" id="D1Z2K8"/>
<dbReference type="EMBL" id="AP011532">
    <property type="protein sequence ID" value="BAI62930.1"/>
    <property type="molecule type" value="Genomic_DNA"/>
</dbReference>
<gene>
    <name evidence="1" type="ordered locus">MCP_2858</name>
</gene>
<dbReference type="KEGG" id="mpd:MCP_2858"/>
<evidence type="ECO:0000313" key="1">
    <source>
        <dbReference type="EMBL" id="BAI62930.1"/>
    </source>
</evidence>
<dbReference type="InParanoid" id="D1Z2K8"/>
<reference evidence="1 2" key="2">
    <citation type="journal article" date="2008" name="Int. J. Syst. Evol. Microbiol.">
        <title>Methanocella paludicola gen. nov., sp. nov., a methane-producing archaeon, the first isolate of the lineage 'Rice Cluster I', and proposal of the new archaeal order Methanocellales ord. nov.</title>
        <authorList>
            <person name="Sakai S."/>
            <person name="Imachi H."/>
            <person name="Hanada S."/>
            <person name="Ohashi A."/>
            <person name="Harada H."/>
            <person name="Kamagata Y."/>
        </authorList>
    </citation>
    <scope>NUCLEOTIDE SEQUENCE [LARGE SCALE GENOMIC DNA]</scope>
    <source>
        <strain evidence="2">DSM 17711 / JCM 13418 / NBRC 101707 / SANAE</strain>
    </source>
</reference>
<organism evidence="1 2">
    <name type="scientific">Methanocella paludicola (strain DSM 17711 / JCM 13418 / NBRC 101707 / SANAE)</name>
    <dbReference type="NCBI Taxonomy" id="304371"/>
    <lineage>
        <taxon>Archaea</taxon>
        <taxon>Methanobacteriati</taxon>
        <taxon>Methanobacteriota</taxon>
        <taxon>Stenosarchaea group</taxon>
        <taxon>Methanomicrobia</taxon>
        <taxon>Methanocellales</taxon>
        <taxon>Methanocellaceae</taxon>
        <taxon>Methanocella</taxon>
    </lineage>
</organism>
<name>D1Z2K8_METPS</name>
<dbReference type="STRING" id="304371.MCP_2858"/>
<dbReference type="Proteomes" id="UP000001882">
    <property type="component" value="Chromosome"/>
</dbReference>
<reference evidence="2" key="3">
    <citation type="journal article" date="2011" name="PLoS ONE">
        <title>Genome sequence of a mesophilic hydrogenotrophic methanogen Methanocella paludicola, the first cultivated representative of the order Methanocellales.</title>
        <authorList>
            <person name="Sakai S."/>
            <person name="Takaki Y."/>
            <person name="Shimamura S."/>
            <person name="Sekine M."/>
            <person name="Tajima T."/>
            <person name="Kosugi H."/>
            <person name="Ichikawa N."/>
            <person name="Tasumi E."/>
            <person name="Hiraki A.T."/>
            <person name="Shimizu A."/>
            <person name="Kato Y."/>
            <person name="Nishiko R."/>
            <person name="Mori K."/>
            <person name="Fujita N."/>
            <person name="Imachi H."/>
            <person name="Takai K."/>
        </authorList>
    </citation>
    <scope>NUCLEOTIDE SEQUENCE [LARGE SCALE GENOMIC DNA]</scope>
    <source>
        <strain evidence="2">DSM 17711 / JCM 13418 / NBRC 101707 / SANAE</strain>
    </source>
</reference>
<proteinExistence type="predicted"/>
<keyword evidence="2" id="KW-1185">Reference proteome</keyword>
<accession>D1Z2K8</accession>
<sequence>MVVLHRAMEPEDLKSWYVDAARYFRAMGFFSKYSGLSDEDMAARLMDDVCREWDEPCPSGAEKDPQLADVYLLTTDRERVWHGDLEFVYPGENAYVQFLNELAAISRGAFRPLDVSEKWKGERGPVDVEFTAGGRRFKFVHGGGDMLDPAIVRTVNEAIKESGVRFEVCDNLGMPNFIVALTSDERARLAARGWKFWPGT</sequence>